<keyword evidence="2" id="KW-0732">Signal</keyword>
<organism evidence="3 4">
    <name type="scientific">Steccherinum ochraceum</name>
    <dbReference type="NCBI Taxonomy" id="92696"/>
    <lineage>
        <taxon>Eukaryota</taxon>
        <taxon>Fungi</taxon>
        <taxon>Dikarya</taxon>
        <taxon>Basidiomycota</taxon>
        <taxon>Agaricomycotina</taxon>
        <taxon>Agaricomycetes</taxon>
        <taxon>Polyporales</taxon>
        <taxon>Steccherinaceae</taxon>
        <taxon>Steccherinum</taxon>
    </lineage>
</organism>
<protein>
    <submittedName>
        <fullName evidence="3">Uncharacterized protein</fullName>
    </submittedName>
</protein>
<dbReference type="Proteomes" id="UP000292702">
    <property type="component" value="Unassembled WGS sequence"/>
</dbReference>
<feature type="region of interest" description="Disordered" evidence="1">
    <location>
        <begin position="62"/>
        <end position="165"/>
    </location>
</feature>
<reference evidence="3 4" key="1">
    <citation type="submission" date="2018-11" db="EMBL/GenBank/DDBJ databases">
        <title>Genome assembly of Steccherinum ochraceum LE-BIN_3174, the white-rot fungus of the Steccherinaceae family (The Residual Polyporoid clade, Polyporales, Basidiomycota).</title>
        <authorList>
            <person name="Fedorova T.V."/>
            <person name="Glazunova O.A."/>
            <person name="Landesman E.O."/>
            <person name="Moiseenko K.V."/>
            <person name="Psurtseva N.V."/>
            <person name="Savinova O.S."/>
            <person name="Shakhova N.V."/>
            <person name="Tyazhelova T.V."/>
            <person name="Vasina D.V."/>
        </authorList>
    </citation>
    <scope>NUCLEOTIDE SEQUENCE [LARGE SCALE GENOMIC DNA]</scope>
    <source>
        <strain evidence="3 4">LE-BIN_3174</strain>
    </source>
</reference>
<dbReference type="AlphaFoldDB" id="A0A4R0S1U1"/>
<feature type="signal peptide" evidence="2">
    <location>
        <begin position="1"/>
        <end position="22"/>
    </location>
</feature>
<evidence type="ECO:0000313" key="4">
    <source>
        <dbReference type="Proteomes" id="UP000292702"/>
    </source>
</evidence>
<feature type="region of interest" description="Disordered" evidence="1">
    <location>
        <begin position="209"/>
        <end position="229"/>
    </location>
</feature>
<dbReference type="EMBL" id="RWJN01000025">
    <property type="protein sequence ID" value="TCD70184.1"/>
    <property type="molecule type" value="Genomic_DNA"/>
</dbReference>
<feature type="chain" id="PRO_5020519212" evidence="2">
    <location>
        <begin position="23"/>
        <end position="252"/>
    </location>
</feature>
<gene>
    <name evidence="3" type="ORF">EIP91_004363</name>
</gene>
<feature type="compositionally biased region" description="Basic and acidic residues" evidence="1">
    <location>
        <begin position="219"/>
        <end position="229"/>
    </location>
</feature>
<name>A0A4R0S1U1_9APHY</name>
<evidence type="ECO:0000256" key="2">
    <source>
        <dbReference type="SAM" id="SignalP"/>
    </source>
</evidence>
<accession>A0A4R0S1U1</accession>
<sequence>MRLTIITAGILTVLASSLEAEAAPLRMYYGRGLDDNAAILSPDRNLITREILQAIYAREPPRKDSRHIGISAPLVRRVDETGSTNPPAPPANSANPDSPPPKYNQPVRTALPRPYVDRVTPDPTDEDLPPPYKHWASATDHAPGGTYPPPPGADQPSSAKGRVKNKVSAPLGAGYAEPQGVTAHEGFNLDREYPPRAWTAHRMANPLPPHIDSSVVKPAKSEGKKPKGEDSFVVKGVAGHINPSIVLPGHLP</sequence>
<proteinExistence type="predicted"/>
<keyword evidence="4" id="KW-1185">Reference proteome</keyword>
<comment type="caution">
    <text evidence="3">The sequence shown here is derived from an EMBL/GenBank/DDBJ whole genome shotgun (WGS) entry which is preliminary data.</text>
</comment>
<evidence type="ECO:0000256" key="1">
    <source>
        <dbReference type="SAM" id="MobiDB-lite"/>
    </source>
</evidence>
<evidence type="ECO:0000313" key="3">
    <source>
        <dbReference type="EMBL" id="TCD70184.1"/>
    </source>
</evidence>